<comment type="caution">
    <text evidence="2">The sequence shown here is derived from an EMBL/GenBank/DDBJ whole genome shotgun (WGS) entry which is preliminary data.</text>
</comment>
<proteinExistence type="predicted"/>
<gene>
    <name evidence="2" type="ORF">J4709_08300</name>
</gene>
<dbReference type="Proteomes" id="UP000680206">
    <property type="component" value="Unassembled WGS sequence"/>
</dbReference>
<dbReference type="RefSeq" id="WP_208238769.1">
    <property type="nucleotide sequence ID" value="NZ_JAGEPF010000005.1"/>
</dbReference>
<sequence>MKPIRRIVAALGTAVLGTALAALSITPASAAPAQAADPVPNFDYSNCPKLPSGADRSDWSCFVAVVTSGEFKVGKFDQQLTSPITITFAQGFDADGNTSTIFGKLQASKMLVRPGIFGDPILTAVYAKPVYVGGFAIDNYNIDMKLKINLTNPFLGGSCTIGSDSSPIDLHLITGTTNPPAPNGPISGSPPQVVSLDPYVLKLTNVDNSFAVGHATGCLLNFGLVNAIVDSQAGVPAAAGKNTMIYNEYASYKSYLNLP</sequence>
<dbReference type="EMBL" id="JAGEPF010000005">
    <property type="protein sequence ID" value="MBO2457571.1"/>
    <property type="molecule type" value="Genomic_DNA"/>
</dbReference>
<evidence type="ECO:0008006" key="4">
    <source>
        <dbReference type="Google" id="ProtNLM"/>
    </source>
</evidence>
<evidence type="ECO:0000256" key="1">
    <source>
        <dbReference type="SAM" id="SignalP"/>
    </source>
</evidence>
<evidence type="ECO:0000313" key="3">
    <source>
        <dbReference type="Proteomes" id="UP000680206"/>
    </source>
</evidence>
<evidence type="ECO:0000313" key="2">
    <source>
        <dbReference type="EMBL" id="MBO2457571.1"/>
    </source>
</evidence>
<keyword evidence="1" id="KW-0732">Signal</keyword>
<accession>A0ABS3RLK4</accession>
<feature type="signal peptide" evidence="1">
    <location>
        <begin position="1"/>
        <end position="30"/>
    </location>
</feature>
<name>A0ABS3RLK4_9ACTN</name>
<organism evidence="2 3">
    <name type="scientific">Actinomadura violacea</name>
    <dbReference type="NCBI Taxonomy" id="2819934"/>
    <lineage>
        <taxon>Bacteria</taxon>
        <taxon>Bacillati</taxon>
        <taxon>Actinomycetota</taxon>
        <taxon>Actinomycetes</taxon>
        <taxon>Streptosporangiales</taxon>
        <taxon>Thermomonosporaceae</taxon>
        <taxon>Actinomadura</taxon>
    </lineage>
</organism>
<reference evidence="2 3" key="1">
    <citation type="submission" date="2021-03" db="EMBL/GenBank/DDBJ databases">
        <title>Actinomadura violae sp. nov., isolated from lichen in Thailand.</title>
        <authorList>
            <person name="Kanchanasin P."/>
            <person name="Saeng-In P."/>
            <person name="Phongsopitanun W."/>
            <person name="Yuki M."/>
            <person name="Kudo T."/>
            <person name="Ohkuma M."/>
            <person name="Tanasupawat S."/>
        </authorList>
    </citation>
    <scope>NUCLEOTIDE SEQUENCE [LARGE SCALE GENOMIC DNA]</scope>
    <source>
        <strain evidence="2 3">LCR2-06</strain>
    </source>
</reference>
<protein>
    <recommendedName>
        <fullName evidence="4">Secreted protein</fullName>
    </recommendedName>
</protein>
<feature type="chain" id="PRO_5046582385" description="Secreted protein" evidence="1">
    <location>
        <begin position="31"/>
        <end position="259"/>
    </location>
</feature>
<keyword evidence="3" id="KW-1185">Reference proteome</keyword>